<dbReference type="InterPro" id="IPR009725">
    <property type="entry name" value="3_dmu_93_MTrfase"/>
</dbReference>
<protein>
    <recommendedName>
        <fullName evidence="1">PhnB-like domain-containing protein</fullName>
    </recommendedName>
</protein>
<keyword evidence="3" id="KW-1185">Reference proteome</keyword>
<dbReference type="Gene3D" id="3.10.180.10">
    <property type="entry name" value="2,3-Dihydroxybiphenyl 1,2-Dioxygenase, domain 1"/>
    <property type="match status" value="1"/>
</dbReference>
<accession>A0A376AKZ6</accession>
<dbReference type="STRING" id="1336235.GCA_000518785_02791"/>
<dbReference type="PIRSF" id="PIRSF021700">
    <property type="entry name" value="3_dmu_93_MTrfase"/>
    <property type="match status" value="1"/>
</dbReference>
<reference evidence="3" key="1">
    <citation type="submission" date="2018-07" db="EMBL/GenBank/DDBJ databases">
        <authorList>
            <person name="Peiro R."/>
            <person name="Begona"/>
            <person name="Cbmso G."/>
            <person name="Lopez M."/>
            <person name="Gonzalez S."/>
        </authorList>
    </citation>
    <scope>NUCLEOTIDE SEQUENCE [LARGE SCALE GENOMIC DNA]</scope>
</reference>
<feature type="domain" description="PhnB-like" evidence="1">
    <location>
        <begin position="2"/>
        <end position="116"/>
    </location>
</feature>
<dbReference type="EMBL" id="UEYP01000007">
    <property type="protein sequence ID" value="SSC68491.1"/>
    <property type="molecule type" value="Genomic_DNA"/>
</dbReference>
<evidence type="ECO:0000313" key="2">
    <source>
        <dbReference type="EMBL" id="SSC68491.1"/>
    </source>
</evidence>
<evidence type="ECO:0000259" key="1">
    <source>
        <dbReference type="Pfam" id="PF06983"/>
    </source>
</evidence>
<name>A0A376AKZ6_9HYPH</name>
<dbReference type="Proteomes" id="UP000254764">
    <property type="component" value="Unassembled WGS sequence"/>
</dbReference>
<gene>
    <name evidence="2" type="ORF">RHIZ70_4199</name>
</gene>
<organism evidence="2 3">
    <name type="scientific">Ciceribacter selenitireducens ATCC BAA-1503</name>
    <dbReference type="NCBI Taxonomy" id="1336235"/>
    <lineage>
        <taxon>Bacteria</taxon>
        <taxon>Pseudomonadati</taxon>
        <taxon>Pseudomonadota</taxon>
        <taxon>Alphaproteobacteria</taxon>
        <taxon>Hyphomicrobiales</taxon>
        <taxon>Rhizobiaceae</taxon>
        <taxon>Ciceribacter</taxon>
    </lineage>
</organism>
<evidence type="ECO:0000313" key="3">
    <source>
        <dbReference type="Proteomes" id="UP000254764"/>
    </source>
</evidence>
<dbReference type="InterPro" id="IPR029068">
    <property type="entry name" value="Glyas_Bleomycin-R_OHBP_Dase"/>
</dbReference>
<dbReference type="InterPro" id="IPR028973">
    <property type="entry name" value="PhnB-like"/>
</dbReference>
<dbReference type="SUPFAM" id="SSF54593">
    <property type="entry name" value="Glyoxalase/Bleomycin resistance protein/Dihydroxybiphenyl dioxygenase"/>
    <property type="match status" value="1"/>
</dbReference>
<dbReference type="CDD" id="cd06588">
    <property type="entry name" value="PhnB_like"/>
    <property type="match status" value="1"/>
</dbReference>
<dbReference type="PANTHER" id="PTHR33990">
    <property type="entry name" value="PROTEIN YJDN-RELATED"/>
    <property type="match status" value="1"/>
</dbReference>
<sequence>MKVSQHLWFEKDMEEAVRFYTSLIPGSSVDWISAVPADTPSGPAGSVRLAGFTLGDQRYMAIEAGPLDTFNHSFSIIVGCDSQEEIDRLWEALSEGGQVEQCGWLRDRWGLCWQITPTRLGELMSDPDPEKAKRVAEAMLKMVKFDIAGLEAAARG</sequence>
<dbReference type="OrthoDB" id="9806473at2"/>
<dbReference type="AlphaFoldDB" id="A0A376AKZ6"/>
<proteinExistence type="predicted"/>
<dbReference type="Pfam" id="PF06983">
    <property type="entry name" value="3-dmu-9_3-mt"/>
    <property type="match status" value="1"/>
</dbReference>